<dbReference type="Proteomes" id="UP001620339">
    <property type="component" value="Unassembled WGS sequence"/>
</dbReference>
<comment type="similarity">
    <text evidence="2">Belongs to the glycosyl hydrolase 29 family.</text>
</comment>
<protein>
    <recommendedName>
        <fullName evidence="3">alpha-L-fucosidase</fullName>
        <ecNumber evidence="3">3.2.1.51</ecNumber>
    </recommendedName>
</protein>
<proteinExistence type="inferred from homology"/>
<evidence type="ECO:0000313" key="10">
    <source>
        <dbReference type="Proteomes" id="UP001620339"/>
    </source>
</evidence>
<dbReference type="InterPro" id="IPR017853">
    <property type="entry name" value="GH"/>
</dbReference>
<evidence type="ECO:0000256" key="7">
    <source>
        <dbReference type="SAM" id="SignalP"/>
    </source>
</evidence>
<dbReference type="InterPro" id="IPR057739">
    <property type="entry name" value="Glyco_hydro_29_N"/>
</dbReference>
<evidence type="ECO:0000256" key="3">
    <source>
        <dbReference type="ARBA" id="ARBA00012662"/>
    </source>
</evidence>
<sequence length="470" mass="51903">MNMPYRLVKSALACALASTCAMAHAATPANAGTHPVAAIQDTETPAQRDARMAWWHAARYGMFIHWGVYSVPAGVWQGKPVDGAGEWIMHDARIPVEEYKQLPARFDPMQFDAHTWVSLAKAAGMKYIVITAKHHDGFAMFDSKANAFNIVDATPFKHDPLRALADEAKRQGIKFGVYYSQDQDWTAPGGAAIGGHWDKAQDGDFATYLQTKAIPQIKELLAKYHPAVLWFDTPTREMTPQLAAEIVKLLDQYPQLIWNNRLGGGYAGDTETPEQHIPPQGFPGKDWETCMTINDTWGYKSADTDFKSTTVLLRNLVDIASKGGNYLLNVGPDARGVIPAAEAERLQTIGQWLKINGESIYGTHPTPFADPHGSYSTTQKDSDGKPAWVPTWDWRATSRPGKVYIHLLEWPGSSFHVADANIHATGAYLLADPRHTPLKFTQHGTQLDVQLPAKPLDPTDTVLVVTTNPR</sequence>
<dbReference type="PANTHER" id="PTHR10030">
    <property type="entry name" value="ALPHA-L-FUCOSIDASE"/>
    <property type="match status" value="1"/>
</dbReference>
<comment type="caution">
    <text evidence="9">The sequence shown here is derived from an EMBL/GenBank/DDBJ whole genome shotgun (WGS) entry which is preliminary data.</text>
</comment>
<comment type="function">
    <text evidence="1">Alpha-L-fucosidase is responsible for hydrolyzing the alpha-1,6-linked fucose joined to the reducing-end N-acetylglucosamine of the carbohydrate moieties of glycoproteins.</text>
</comment>
<dbReference type="EMBL" id="JADIKK010000008">
    <property type="protein sequence ID" value="MFK2879096.1"/>
    <property type="molecule type" value="Genomic_DNA"/>
</dbReference>
<accession>A0ABW8J9W4</accession>
<dbReference type="SMART" id="SM00812">
    <property type="entry name" value="Alpha_L_fucos"/>
    <property type="match status" value="1"/>
</dbReference>
<evidence type="ECO:0000256" key="5">
    <source>
        <dbReference type="ARBA" id="ARBA00022801"/>
    </source>
</evidence>
<dbReference type="SUPFAM" id="SSF51445">
    <property type="entry name" value="(Trans)glycosidases"/>
    <property type="match status" value="1"/>
</dbReference>
<name>A0ABW8J9W4_9GAMM</name>
<reference evidence="9 10" key="1">
    <citation type="submission" date="2020-10" db="EMBL/GenBank/DDBJ databases">
        <title>Phylogeny of dyella-like bacteria.</title>
        <authorList>
            <person name="Fu J."/>
        </authorList>
    </citation>
    <scope>NUCLEOTIDE SEQUENCE [LARGE SCALE GENOMIC DNA]</scope>
    <source>
        <strain evidence="9 10">KACC 19113</strain>
    </source>
</reference>
<dbReference type="InterPro" id="IPR000933">
    <property type="entry name" value="Glyco_hydro_29"/>
</dbReference>
<keyword evidence="10" id="KW-1185">Reference proteome</keyword>
<evidence type="ECO:0000313" key="9">
    <source>
        <dbReference type="EMBL" id="MFK2879096.1"/>
    </source>
</evidence>
<keyword evidence="4 7" id="KW-0732">Signal</keyword>
<dbReference type="InterPro" id="IPR016286">
    <property type="entry name" value="FUC_metazoa-typ"/>
</dbReference>
<feature type="domain" description="Glycoside hydrolase family 29 N-terminal" evidence="8">
    <location>
        <begin position="42"/>
        <end position="358"/>
    </location>
</feature>
<gene>
    <name evidence="9" type="ORF">ISP25_18665</name>
</gene>
<evidence type="ECO:0000256" key="6">
    <source>
        <dbReference type="ARBA" id="ARBA00023295"/>
    </source>
</evidence>
<evidence type="ECO:0000256" key="2">
    <source>
        <dbReference type="ARBA" id="ARBA00007951"/>
    </source>
</evidence>
<evidence type="ECO:0000256" key="4">
    <source>
        <dbReference type="ARBA" id="ARBA00022729"/>
    </source>
</evidence>
<dbReference type="PIRSF" id="PIRSF001092">
    <property type="entry name" value="Alpha-L-fucosidase"/>
    <property type="match status" value="1"/>
</dbReference>
<evidence type="ECO:0000256" key="1">
    <source>
        <dbReference type="ARBA" id="ARBA00004071"/>
    </source>
</evidence>
<dbReference type="Gene3D" id="3.20.20.80">
    <property type="entry name" value="Glycosidases"/>
    <property type="match status" value="1"/>
</dbReference>
<keyword evidence="5" id="KW-0378">Hydrolase</keyword>
<feature type="signal peptide" evidence="7">
    <location>
        <begin position="1"/>
        <end position="25"/>
    </location>
</feature>
<feature type="chain" id="PRO_5047149644" description="alpha-L-fucosidase" evidence="7">
    <location>
        <begin position="26"/>
        <end position="470"/>
    </location>
</feature>
<dbReference type="PANTHER" id="PTHR10030:SF37">
    <property type="entry name" value="ALPHA-L-FUCOSIDASE-RELATED"/>
    <property type="match status" value="1"/>
</dbReference>
<dbReference type="Pfam" id="PF01120">
    <property type="entry name" value="Alpha_L_fucos"/>
    <property type="match status" value="1"/>
</dbReference>
<organism evidence="9 10">
    <name type="scientific">Rhodanobacter hydrolyticus</name>
    <dbReference type="NCBI Taxonomy" id="2250595"/>
    <lineage>
        <taxon>Bacteria</taxon>
        <taxon>Pseudomonadati</taxon>
        <taxon>Pseudomonadota</taxon>
        <taxon>Gammaproteobacteria</taxon>
        <taxon>Lysobacterales</taxon>
        <taxon>Rhodanobacteraceae</taxon>
        <taxon>Rhodanobacter</taxon>
    </lineage>
</organism>
<dbReference type="RefSeq" id="WP_404615963.1">
    <property type="nucleotide sequence ID" value="NZ_JADIKK010000008.1"/>
</dbReference>
<evidence type="ECO:0000259" key="8">
    <source>
        <dbReference type="Pfam" id="PF01120"/>
    </source>
</evidence>
<dbReference type="EC" id="3.2.1.51" evidence="3"/>
<dbReference type="PRINTS" id="PR00741">
    <property type="entry name" value="GLHYDRLASE29"/>
</dbReference>
<keyword evidence="6" id="KW-0326">Glycosidase</keyword>